<dbReference type="Proteomes" id="UP001295684">
    <property type="component" value="Unassembled WGS sequence"/>
</dbReference>
<evidence type="ECO:0000313" key="3">
    <source>
        <dbReference type="Proteomes" id="UP001295684"/>
    </source>
</evidence>
<feature type="compositionally biased region" description="Basic residues" evidence="1">
    <location>
        <begin position="343"/>
        <end position="352"/>
    </location>
</feature>
<sequence>MSKPKASASNTMEVFFVINKDSKKDKNKKTLRLKSPATKNLDSLAKKYRSGKGQQFASFCHTGCAPSSVIKNSESNPQVNLPVYQEYIKRVKKVDMSSKLKDLHRKMHFCIMNSFNEKKQKSNSKSKYHQKMAAKASSSFIFQAKSPLHKVNASSQNFILKNKKNLKNMINPDECQKKPKSKRFRRNLSKKSIGSSTHKTSGYSTSKNKGSFTTSYQKFKESSSVIKYRSFVNTAKVSPARIKSIERVPKKSQRKLDMNSRKVSCGKRKISSSKVKAKAQVSIASHCKNKSSFKKFTRNQFTTDALDADYGSLIDSYTEILSKRKDIKKPNKKEASKSFNTGSKKKSTHKRSFLGPNIHPSNRWLGKENIDINGKSFHCSTDGLKKPSVVRLHYRRNTAECNKKKSSSKLAKSKKATPFLKQPLHENYMTLNFVASSCKNFHNKKKPSVNQSEITSNESTPRIEDEDVIINTISGMYGETFKNSFCGKNINSLS</sequence>
<proteinExistence type="predicted"/>
<feature type="region of interest" description="Disordered" evidence="1">
    <location>
        <begin position="248"/>
        <end position="271"/>
    </location>
</feature>
<keyword evidence="3" id="KW-1185">Reference proteome</keyword>
<feature type="compositionally biased region" description="Polar residues" evidence="1">
    <location>
        <begin position="190"/>
        <end position="210"/>
    </location>
</feature>
<dbReference type="EMBL" id="CAMPGE010030146">
    <property type="protein sequence ID" value="CAI2387652.1"/>
    <property type="molecule type" value="Genomic_DNA"/>
</dbReference>
<organism evidence="2 3">
    <name type="scientific">Euplotes crassus</name>
    <dbReference type="NCBI Taxonomy" id="5936"/>
    <lineage>
        <taxon>Eukaryota</taxon>
        <taxon>Sar</taxon>
        <taxon>Alveolata</taxon>
        <taxon>Ciliophora</taxon>
        <taxon>Intramacronucleata</taxon>
        <taxon>Spirotrichea</taxon>
        <taxon>Hypotrichia</taxon>
        <taxon>Euplotida</taxon>
        <taxon>Euplotidae</taxon>
        <taxon>Moneuplotes</taxon>
    </lineage>
</organism>
<feature type="compositionally biased region" description="Basic and acidic residues" evidence="1">
    <location>
        <begin position="248"/>
        <end position="260"/>
    </location>
</feature>
<feature type="region of interest" description="Disordered" evidence="1">
    <location>
        <begin position="328"/>
        <end position="360"/>
    </location>
</feature>
<evidence type="ECO:0000256" key="1">
    <source>
        <dbReference type="SAM" id="MobiDB-lite"/>
    </source>
</evidence>
<name>A0AAD2DB08_EUPCR</name>
<protein>
    <submittedName>
        <fullName evidence="2">Uncharacterized protein</fullName>
    </submittedName>
</protein>
<reference evidence="2" key="1">
    <citation type="submission" date="2023-07" db="EMBL/GenBank/DDBJ databases">
        <authorList>
            <consortium name="AG Swart"/>
            <person name="Singh M."/>
            <person name="Singh A."/>
            <person name="Seah K."/>
            <person name="Emmerich C."/>
        </authorList>
    </citation>
    <scope>NUCLEOTIDE SEQUENCE</scope>
    <source>
        <strain evidence="2">DP1</strain>
    </source>
</reference>
<gene>
    <name evidence="2" type="ORF">ECRASSUSDP1_LOCUS29286</name>
</gene>
<evidence type="ECO:0000313" key="2">
    <source>
        <dbReference type="EMBL" id="CAI2387652.1"/>
    </source>
</evidence>
<accession>A0AAD2DB08</accession>
<feature type="region of interest" description="Disordered" evidence="1">
    <location>
        <begin position="170"/>
        <end position="210"/>
    </location>
</feature>
<feature type="compositionally biased region" description="Basic residues" evidence="1">
    <location>
        <begin position="178"/>
        <end position="189"/>
    </location>
</feature>
<dbReference type="AlphaFoldDB" id="A0AAD2DB08"/>
<comment type="caution">
    <text evidence="2">The sequence shown here is derived from an EMBL/GenBank/DDBJ whole genome shotgun (WGS) entry which is preliminary data.</text>
</comment>